<dbReference type="Proteomes" id="UP000555448">
    <property type="component" value="Unassembled WGS sequence"/>
</dbReference>
<dbReference type="InterPro" id="IPR011990">
    <property type="entry name" value="TPR-like_helical_dom_sf"/>
</dbReference>
<dbReference type="Gene3D" id="1.25.40.10">
    <property type="entry name" value="Tetratricopeptide repeat domain"/>
    <property type="match status" value="1"/>
</dbReference>
<name>A0A7W7KCM2_9SPHN</name>
<proteinExistence type="predicted"/>
<dbReference type="Pfam" id="PF13289">
    <property type="entry name" value="SIR2_2"/>
    <property type="match status" value="1"/>
</dbReference>
<dbReference type="SUPFAM" id="SSF48452">
    <property type="entry name" value="TPR-like"/>
    <property type="match status" value="1"/>
</dbReference>
<dbReference type="EMBL" id="JACHLR010000014">
    <property type="protein sequence ID" value="MBB4859753.1"/>
    <property type="molecule type" value="Genomic_DNA"/>
</dbReference>
<gene>
    <name evidence="1" type="ORF">HNO88_003085</name>
</gene>
<evidence type="ECO:0000313" key="1">
    <source>
        <dbReference type="EMBL" id="MBB4859753.1"/>
    </source>
</evidence>
<evidence type="ECO:0000313" key="2">
    <source>
        <dbReference type="Proteomes" id="UP000555448"/>
    </source>
</evidence>
<reference evidence="1 2" key="1">
    <citation type="submission" date="2020-08" db="EMBL/GenBank/DDBJ databases">
        <title>Functional genomics of gut bacteria from endangered species of beetles.</title>
        <authorList>
            <person name="Carlos-Shanley C."/>
        </authorList>
    </citation>
    <scope>NUCLEOTIDE SEQUENCE [LARGE SCALE GENOMIC DNA]</scope>
    <source>
        <strain evidence="1 2">S00245</strain>
    </source>
</reference>
<accession>A0A7W7KCM2</accession>
<dbReference type="RefSeq" id="WP_184247258.1">
    <property type="nucleotide sequence ID" value="NZ_JACHLR010000014.1"/>
</dbReference>
<protein>
    <submittedName>
        <fullName evidence="1">Tetratricopeptide (TPR) repeat protein</fullName>
    </submittedName>
</protein>
<organism evidence="1 2">
    <name type="scientific">Novosphingobium chloroacetimidivorans</name>
    <dbReference type="NCBI Taxonomy" id="1428314"/>
    <lineage>
        <taxon>Bacteria</taxon>
        <taxon>Pseudomonadati</taxon>
        <taxon>Pseudomonadota</taxon>
        <taxon>Alphaproteobacteria</taxon>
        <taxon>Sphingomonadales</taxon>
        <taxon>Sphingomonadaceae</taxon>
        <taxon>Novosphingobium</taxon>
    </lineage>
</organism>
<comment type="caution">
    <text evidence="1">The sequence shown here is derived from an EMBL/GenBank/DDBJ whole genome shotgun (WGS) entry which is preliminary data.</text>
</comment>
<sequence>MTTFLKRHYLNDAKLAQRALLELHRALNSGRLVAFTGSLTTQPCGYGTWDELIDAYGRLAQVAQDAHGCEDAHERMEAELEAIRQGKPVSATQVGHIAAFRAYVSLPPEQRAHIDPRVTLGLFEEPLAGPDRGTMPISRQWGHWELDQVREPLHLLSIAMARYFRKPYRKVATDSAQDVLGALLNGLGVRRVATLNYDFEVERRLMLADRQADGDSPFDQLRKLRAMGQQDLFDWHLSSGQIRRLMPNGQAIESDILNRERIDRMLEFAVGADDVDRHVLHLHGRACSAESMILSYRDYDRLYRRQGLSKLPFEFAQRILMGGNPVLFVGLGMSENELNATLQDFVSSSPYQRAAPTFLLWNTQEQDRGANTAFGEPASTVSGAQMRRLDRLHRLGVLTIFDTDLMPSGEIPPAGDLPARLASMINKLAERAACIGSREEYTGGPAWRHMMRSPAKGEPTIVWQVAGTSRQLGIEEGAVNQQAFERLTAWIKDHRSAPALGIIARQGCGKGSLAWRLAHDAQVIGVAPEDTILINASFSFDTDSVLDAVARFLDERTIGTYLEGGQGGVPKMSRNAFFRSLSTAHHRPILIIVNGCERFFSVRGEMLSAELHELFWRCATGKLPFVRLVLLGTSRTRSYIETLGPPVLEASEIGLEPSWSEELPPIQRFDIIRRAFCNHGVDPAKIAPGSKRRLDRAVLDARAMGAARISGDLAELRRAFFDLYLDPAVLGQPLGKQLGLATDVIRALAFIGLPAEAAVLVHVPRLRQPAPRSVSEVEAVLTVLEGLGLVLRIRGHQPRISGATETAARFTLPRLLMTEMRARFSVPLSEAKLSTAYNMSLYVAQPVDGYIPEPEIHDELGQMVDRLLGAYRDVALREPKLVHPDERETLVAISAELMPHEDRATVAHGVHRRDLARELETLASVANMQCFRAALALIRGYYTTTDLLTLDVGDRLIREDRDPILQEHAERLDRLIDAYGKIALARQRLRTQFGDKFGAKFGMVEPLYPDELVWLHNERGVIRLAMGDLYEARTSFLRALDINRLHVERTDRSHNWRRIRLNQLAVDIESGEIDLARRKADEILAVSEGAESIGSREDRLAIAVASGYRGWTHQLHGNERAARIDYDAAIASFEAAEEARATIYFERLRHTLSQAHDDGAGRNTQRSLNAVLTAALATRQMDLVYQLRVMRSTIILEANDSDRDSRKAARQVLEDAQTYALQTAVNRVRVEASMAFAGAQQASGDHEGALRSVSDAMMVATRYGMELRKIVLRSMMARIMAERGHPITATNLAETAIRMGSRLRYAIAIKHAEETLARVPKISALMQALDTSSLHPR</sequence>
<keyword evidence="2" id="KW-1185">Reference proteome</keyword>